<dbReference type="EMBL" id="LNQE01001882">
    <property type="protein sequence ID" value="KUG03419.1"/>
    <property type="molecule type" value="Genomic_DNA"/>
</dbReference>
<reference evidence="7" key="1">
    <citation type="journal article" date="2015" name="Proc. Natl. Acad. Sci. U.S.A.">
        <title>Networks of energetic and metabolic interactions define dynamics in microbial communities.</title>
        <authorList>
            <person name="Embree M."/>
            <person name="Liu J.K."/>
            <person name="Al-Bassam M.M."/>
            <person name="Zengler K."/>
        </authorList>
    </citation>
    <scope>NUCLEOTIDE SEQUENCE</scope>
</reference>
<dbReference type="GO" id="GO:0005886">
    <property type="term" value="C:plasma membrane"/>
    <property type="evidence" value="ECO:0007669"/>
    <property type="project" value="UniProtKB-ARBA"/>
</dbReference>
<evidence type="ECO:0000256" key="1">
    <source>
        <dbReference type="ARBA" id="ARBA00004141"/>
    </source>
</evidence>
<dbReference type="PANTHER" id="PTHR34857:SF2">
    <property type="entry name" value="SLL0384 PROTEIN"/>
    <property type="match status" value="1"/>
</dbReference>
<dbReference type="CDD" id="cd16914">
    <property type="entry name" value="EcfT"/>
    <property type="match status" value="1"/>
</dbReference>
<sequence>MYNLGQYVAIQSPVHSRDPRTKIITVIAFSIIIIQVNSIGLLVAASMVIAVSQLAHLTPGSLLKTLYPVLPFFLGLFLLYVFFTPGSPLPCFPIGPVHITYQGLYLGISQVGKFLLLVLAASVLTMTTTQSDITKGLERLLRPIRIIGISSHNIAMMVSLALRFVPALVDEMNSISEAQLARCANFNPHRLSGKIRAISYLAAPLSINIFRRCDELVDAMEARGYQQGSRTYLRELALDHTDYCIIGTNIVLLIGILLGHVTT</sequence>
<evidence type="ECO:0000256" key="6">
    <source>
        <dbReference type="SAM" id="Phobius"/>
    </source>
</evidence>
<evidence type="ECO:0000256" key="2">
    <source>
        <dbReference type="ARBA" id="ARBA00022475"/>
    </source>
</evidence>
<protein>
    <recommendedName>
        <fullName evidence="8">Energy-coupling factor transporter transmembrane protein EcfT</fullName>
    </recommendedName>
</protein>
<evidence type="ECO:0000256" key="5">
    <source>
        <dbReference type="ARBA" id="ARBA00023136"/>
    </source>
</evidence>
<evidence type="ECO:0008006" key="8">
    <source>
        <dbReference type="Google" id="ProtNLM"/>
    </source>
</evidence>
<keyword evidence="3 6" id="KW-0812">Transmembrane</keyword>
<keyword evidence="5 6" id="KW-0472">Membrane</keyword>
<evidence type="ECO:0000313" key="7">
    <source>
        <dbReference type="EMBL" id="KUG03419.1"/>
    </source>
</evidence>
<gene>
    <name evidence="7" type="ORF">ASZ90_019207</name>
</gene>
<evidence type="ECO:0000256" key="3">
    <source>
        <dbReference type="ARBA" id="ARBA00022692"/>
    </source>
</evidence>
<dbReference type="Pfam" id="PF02361">
    <property type="entry name" value="CbiQ"/>
    <property type="match status" value="1"/>
</dbReference>
<name>A0A0W8E469_9ZZZZ</name>
<feature type="transmembrane region" description="Helical" evidence="6">
    <location>
        <begin position="103"/>
        <end position="125"/>
    </location>
</feature>
<evidence type="ECO:0000256" key="4">
    <source>
        <dbReference type="ARBA" id="ARBA00022989"/>
    </source>
</evidence>
<dbReference type="PANTHER" id="PTHR34857">
    <property type="entry name" value="SLL0384 PROTEIN"/>
    <property type="match status" value="1"/>
</dbReference>
<comment type="subcellular location">
    <subcellularLocation>
        <location evidence="1">Membrane</location>
        <topology evidence="1">Multi-pass membrane protein</topology>
    </subcellularLocation>
</comment>
<organism evidence="7">
    <name type="scientific">hydrocarbon metagenome</name>
    <dbReference type="NCBI Taxonomy" id="938273"/>
    <lineage>
        <taxon>unclassified sequences</taxon>
        <taxon>metagenomes</taxon>
        <taxon>ecological metagenomes</taxon>
    </lineage>
</organism>
<feature type="transmembrane region" description="Helical" evidence="6">
    <location>
        <begin position="23"/>
        <end position="50"/>
    </location>
</feature>
<keyword evidence="2" id="KW-1003">Cell membrane</keyword>
<proteinExistence type="predicted"/>
<dbReference type="AlphaFoldDB" id="A0A0W8E469"/>
<dbReference type="InterPro" id="IPR051611">
    <property type="entry name" value="ECF_transporter_component"/>
</dbReference>
<dbReference type="InterPro" id="IPR003339">
    <property type="entry name" value="ABC/ECF_trnsptr_transmembrane"/>
</dbReference>
<comment type="caution">
    <text evidence="7">The sequence shown here is derived from an EMBL/GenBank/DDBJ whole genome shotgun (WGS) entry which is preliminary data.</text>
</comment>
<accession>A0A0W8E469</accession>
<keyword evidence="4 6" id="KW-1133">Transmembrane helix</keyword>
<feature type="transmembrane region" description="Helical" evidence="6">
    <location>
        <begin position="240"/>
        <end position="261"/>
    </location>
</feature>
<feature type="transmembrane region" description="Helical" evidence="6">
    <location>
        <begin position="62"/>
        <end position="83"/>
    </location>
</feature>